<evidence type="ECO:0000256" key="5">
    <source>
        <dbReference type="ARBA" id="ARBA00023239"/>
    </source>
</evidence>
<dbReference type="AlphaFoldDB" id="A0A917Y071"/>
<dbReference type="GO" id="GO:0030170">
    <property type="term" value="F:pyridoxal phosphate binding"/>
    <property type="evidence" value="ECO:0007669"/>
    <property type="project" value="InterPro"/>
</dbReference>
<dbReference type="GO" id="GO:0019752">
    <property type="term" value="P:carboxylic acid metabolic process"/>
    <property type="evidence" value="ECO:0007669"/>
    <property type="project" value="InterPro"/>
</dbReference>
<gene>
    <name evidence="8" type="ORF">GCM10011579_028740</name>
</gene>
<evidence type="ECO:0000313" key="9">
    <source>
        <dbReference type="Proteomes" id="UP000600365"/>
    </source>
</evidence>
<evidence type="ECO:0000256" key="6">
    <source>
        <dbReference type="PIRSR" id="PIRSR602129-50"/>
    </source>
</evidence>
<dbReference type="Proteomes" id="UP000600365">
    <property type="component" value="Unassembled WGS sequence"/>
</dbReference>
<evidence type="ECO:0000256" key="4">
    <source>
        <dbReference type="ARBA" id="ARBA00022898"/>
    </source>
</evidence>
<organism evidence="8 9">
    <name type="scientific">Streptomyces albiflavescens</name>
    <dbReference type="NCBI Taxonomy" id="1623582"/>
    <lineage>
        <taxon>Bacteria</taxon>
        <taxon>Bacillati</taxon>
        <taxon>Actinomycetota</taxon>
        <taxon>Actinomycetes</taxon>
        <taxon>Kitasatosporales</taxon>
        <taxon>Streptomycetaceae</taxon>
        <taxon>Streptomyces</taxon>
    </lineage>
</organism>
<proteinExistence type="inferred from homology"/>
<dbReference type="PANTHER" id="PTHR45677">
    <property type="entry name" value="GLUTAMATE DECARBOXYLASE-RELATED"/>
    <property type="match status" value="1"/>
</dbReference>
<reference evidence="8 9" key="1">
    <citation type="journal article" date="2014" name="Int. J. Syst. Evol. Microbiol.">
        <title>Complete genome sequence of Corynebacterium casei LMG S-19264T (=DSM 44701T), isolated from a smear-ripened cheese.</title>
        <authorList>
            <consortium name="US DOE Joint Genome Institute (JGI-PGF)"/>
            <person name="Walter F."/>
            <person name="Albersmeier A."/>
            <person name="Kalinowski J."/>
            <person name="Ruckert C."/>
        </authorList>
    </citation>
    <scope>NUCLEOTIDE SEQUENCE [LARGE SCALE GENOMIC DNA]</scope>
    <source>
        <strain evidence="8 9">CGMCC 4.7111</strain>
    </source>
</reference>
<evidence type="ECO:0000313" key="8">
    <source>
        <dbReference type="EMBL" id="GGN61995.1"/>
    </source>
</evidence>
<evidence type="ECO:0000256" key="2">
    <source>
        <dbReference type="ARBA" id="ARBA00009533"/>
    </source>
</evidence>
<dbReference type="Gene3D" id="3.40.640.10">
    <property type="entry name" value="Type I PLP-dependent aspartate aminotransferase-like (Major domain)"/>
    <property type="match status" value="1"/>
</dbReference>
<evidence type="ECO:0000256" key="1">
    <source>
        <dbReference type="ARBA" id="ARBA00001933"/>
    </source>
</evidence>
<dbReference type="Pfam" id="PF00282">
    <property type="entry name" value="Pyridoxal_deC"/>
    <property type="match status" value="1"/>
</dbReference>
<dbReference type="SUPFAM" id="SSF53383">
    <property type="entry name" value="PLP-dependent transferases"/>
    <property type="match status" value="1"/>
</dbReference>
<sequence>MEANRRISDRFRSRYSIVLTQMEASAAPEDLAAARELAVRHPHHAISALTGATAVAPAGTNSPLTFSGDKNLVNALQELFTTTVELEAFLARQAPLAQTAVPIHPSRQARLVPADGPLPYDLVALLWPSTSVGTRRTNEALITGLLPRTAGDGRLQFTVQRAYALVQAGDDTDPWAFSQNLGITLEDQLRSGNLAPTERHHVVTALRDLRRAMLDAGLIWQGFAPRNMFLSNDMIVLIDFEEVVDTATAPARAAECLLWHRIFFADSLTPGEAHEIFANDDGAPRIPDAHALPADPFEKALLAVESVTWGQRRDLLMQSLRLEGRHNRPEQSRDNGTLYGHELGHFWGDFLPVAQEVRLFQQLSRLGDEATLVGCLEAFEAAMEADICRTIRLASTGDDRPAMRTDSLIEVLEATGTAALAEARHSTENWYERLDTDPARLVDDLLFHLGTHVGGVTRAARDTYLVGSAEARDKHQADLMETLRTGLDFLHGREPEQPFLRYADPSALRKSIAQPLPQHGTGFGQVLAEVNDVVARYSIGQGHSRYLAFPDSGNALAALAGHILGPLLNQNLIAVDRSAPSATFVEAQVIEWLRELIGYETAPLTELRGVKDVSGLWTTGGHLSNHIAMLAALGHTFPQARKHGLRALDTQPAVVMAGPIAHYSHSDSAFHLGLGWDAVLSVDAEDGFTTDPKAVDKLLSNPPSGRTPFMVVGVAGNCRTTGLDDLQELADVCRKHGVWFHVDACHGGSLIFNERLKQQHLRGIEQADSVSLDPHKGLFTPYPSSYVLFRQREVLTQFSRHEKTVMEDDCWDLGLITPFLGSRGFESLPTWMLLRHVGRDTLGALVESRQALVRYLERRLDETGLFVRLNDVDFYRLAFVFCPPAIRRAIATLDPAEKKRAAKIVSSYTSRINTALYQAGEVCFDEHSLADLADRVGAGRGTSYTIMAACPGNPLLTQNDLDVAVERLVAEALPLTQAILTEISGNTTPEAPRLSGPAGWNDAE</sequence>
<name>A0A917Y071_9ACTN</name>
<keyword evidence="9" id="KW-1185">Reference proteome</keyword>
<comment type="cofactor">
    <cofactor evidence="1 6">
        <name>pyridoxal 5'-phosphate</name>
        <dbReference type="ChEBI" id="CHEBI:597326"/>
    </cofactor>
</comment>
<feature type="modified residue" description="N6-(pyridoxal phosphate)lysine" evidence="6">
    <location>
        <position position="776"/>
    </location>
</feature>
<evidence type="ECO:0000256" key="3">
    <source>
        <dbReference type="ARBA" id="ARBA00022793"/>
    </source>
</evidence>
<dbReference type="GO" id="GO:0005737">
    <property type="term" value="C:cytoplasm"/>
    <property type="evidence" value="ECO:0007669"/>
    <property type="project" value="TreeGrafter"/>
</dbReference>
<keyword evidence="4 6" id="KW-0663">Pyridoxal phosphate</keyword>
<dbReference type="InterPro" id="IPR015421">
    <property type="entry name" value="PyrdxlP-dep_Trfase_major"/>
</dbReference>
<dbReference type="EMBL" id="BMMM01000004">
    <property type="protein sequence ID" value="GGN61995.1"/>
    <property type="molecule type" value="Genomic_DNA"/>
</dbReference>
<comment type="similarity">
    <text evidence="2">Belongs to the group II decarboxylase family.</text>
</comment>
<comment type="caution">
    <text evidence="8">The sequence shown here is derived from an EMBL/GenBank/DDBJ whole genome shotgun (WGS) entry which is preliminary data.</text>
</comment>
<dbReference type="PANTHER" id="PTHR45677:SF8">
    <property type="entry name" value="CYSTEINE SULFINIC ACID DECARBOXYLASE"/>
    <property type="match status" value="1"/>
</dbReference>
<keyword evidence="5" id="KW-0456">Lyase</keyword>
<dbReference type="InterPro" id="IPR002129">
    <property type="entry name" value="PyrdxlP-dep_de-COase"/>
</dbReference>
<evidence type="ECO:0000256" key="7">
    <source>
        <dbReference type="SAM" id="MobiDB-lite"/>
    </source>
</evidence>
<feature type="region of interest" description="Disordered" evidence="7">
    <location>
        <begin position="984"/>
        <end position="1004"/>
    </location>
</feature>
<protein>
    <recommendedName>
        <fullName evidence="10">Pyridoxal-dependent decarboxylase</fullName>
    </recommendedName>
</protein>
<accession>A0A917Y071</accession>
<keyword evidence="3" id="KW-0210">Decarboxylase</keyword>
<evidence type="ECO:0008006" key="10">
    <source>
        <dbReference type="Google" id="ProtNLM"/>
    </source>
</evidence>
<dbReference type="GO" id="GO:0004058">
    <property type="term" value="F:aromatic-L-amino-acid decarboxylase activity"/>
    <property type="evidence" value="ECO:0007669"/>
    <property type="project" value="UniProtKB-ARBA"/>
</dbReference>
<dbReference type="Gene3D" id="3.90.1150.170">
    <property type="match status" value="1"/>
</dbReference>
<dbReference type="InterPro" id="IPR015424">
    <property type="entry name" value="PyrdxlP-dep_Trfase"/>
</dbReference>